<reference evidence="1" key="1">
    <citation type="journal article" date="2021" name="Proc. Natl. Acad. Sci. U.S.A.">
        <title>A Catalog of Tens of Thousands of Viruses from Human Metagenomes Reveals Hidden Associations with Chronic Diseases.</title>
        <authorList>
            <person name="Tisza M.J."/>
            <person name="Buck C.B."/>
        </authorList>
    </citation>
    <scope>NUCLEOTIDE SEQUENCE</scope>
    <source>
        <strain evidence="1">Ct3o911</strain>
    </source>
</reference>
<dbReference type="EMBL" id="BK015861">
    <property type="protein sequence ID" value="DAD70202.1"/>
    <property type="molecule type" value="Genomic_DNA"/>
</dbReference>
<accession>A0A8S5LJV9</accession>
<sequence>MSVALMGPGGGDSNFKKMFKDLSFSSAERVLLWTNSNHTNNNTGSVTADTGSQLYAAYCITVKGHSSLSPQYVAEFIAIRGASHNAVGGIDRSIWRGVKIDGSNITIGTPYAGETTHWESTIVYQIYGIKGTEL</sequence>
<organism evidence="1">
    <name type="scientific">Siphoviridae sp. ct3o911</name>
    <dbReference type="NCBI Taxonomy" id="2827560"/>
    <lineage>
        <taxon>Viruses</taxon>
        <taxon>Duplodnaviria</taxon>
        <taxon>Heunggongvirae</taxon>
        <taxon>Uroviricota</taxon>
        <taxon>Caudoviricetes</taxon>
    </lineage>
</organism>
<name>A0A8S5LJV9_9CAUD</name>
<evidence type="ECO:0000313" key="1">
    <source>
        <dbReference type="EMBL" id="DAD70202.1"/>
    </source>
</evidence>
<proteinExistence type="predicted"/>
<protein>
    <submittedName>
        <fullName evidence="1">Uncharacterized protein</fullName>
    </submittedName>
</protein>